<dbReference type="InterPro" id="IPR002500">
    <property type="entry name" value="PAPS_reduct_dom"/>
</dbReference>
<evidence type="ECO:0000259" key="7">
    <source>
        <dbReference type="Pfam" id="PF01507"/>
    </source>
</evidence>
<evidence type="ECO:0000256" key="5">
    <source>
        <dbReference type="ARBA" id="ARBA00023014"/>
    </source>
</evidence>
<dbReference type="Pfam" id="PF00462">
    <property type="entry name" value="Glutaredoxin"/>
    <property type="match status" value="1"/>
</dbReference>
<dbReference type="InterPro" id="IPR014729">
    <property type="entry name" value="Rossmann-like_a/b/a_fold"/>
</dbReference>
<keyword evidence="3" id="KW-0560">Oxidoreductase</keyword>
<dbReference type="GO" id="GO:0004604">
    <property type="term" value="F:phosphoadenylyl-sulfate reductase (thioredoxin) activity"/>
    <property type="evidence" value="ECO:0007669"/>
    <property type="project" value="InterPro"/>
</dbReference>
<dbReference type="InterPro" id="IPR002109">
    <property type="entry name" value="Glutaredoxin"/>
</dbReference>
<dbReference type="SUPFAM" id="SSF52833">
    <property type="entry name" value="Thioredoxin-like"/>
    <property type="match status" value="1"/>
</dbReference>
<dbReference type="SUPFAM" id="SSF52402">
    <property type="entry name" value="Adenine nucleotide alpha hydrolases-like"/>
    <property type="match status" value="1"/>
</dbReference>
<dbReference type="InterPro" id="IPR036249">
    <property type="entry name" value="Thioredoxin-like_sf"/>
</dbReference>
<evidence type="ECO:0000256" key="1">
    <source>
        <dbReference type="ARBA" id="ARBA00001966"/>
    </source>
</evidence>
<protein>
    <recommendedName>
        <fullName evidence="9">Thioredoxin domain-containing protein</fullName>
    </recommendedName>
</protein>
<dbReference type="PROSITE" id="PS51354">
    <property type="entry name" value="GLUTAREDOXIN_2"/>
    <property type="match status" value="1"/>
</dbReference>
<organism evidence="8">
    <name type="scientific">Compsopogon caeruleus</name>
    <dbReference type="NCBI Taxonomy" id="31354"/>
    <lineage>
        <taxon>Eukaryota</taxon>
        <taxon>Rhodophyta</taxon>
        <taxon>Compsopogonophyceae</taxon>
        <taxon>Compsopogonales</taxon>
        <taxon>Compsopogonaceae</taxon>
        <taxon>Compsopogon</taxon>
    </lineage>
</organism>
<evidence type="ECO:0000313" key="8">
    <source>
        <dbReference type="EMBL" id="CAD9238122.1"/>
    </source>
</evidence>
<dbReference type="InterPro" id="IPR014025">
    <property type="entry name" value="Glutaredoxin_subgr"/>
</dbReference>
<evidence type="ECO:0000259" key="6">
    <source>
        <dbReference type="Pfam" id="PF00462"/>
    </source>
</evidence>
<gene>
    <name evidence="8" type="ORF">CCAE0312_LOCUS10224</name>
</gene>
<dbReference type="PRINTS" id="PR00160">
    <property type="entry name" value="GLUTAREDOXIN"/>
</dbReference>
<accession>A0A7S1TJB4</accession>
<dbReference type="GO" id="GO:0019379">
    <property type="term" value="P:sulfate assimilation, phosphoadenylyl sulfate reduction by phosphoadenylyl-sulfate reductase (thioredoxin)"/>
    <property type="evidence" value="ECO:0007669"/>
    <property type="project" value="InterPro"/>
</dbReference>
<evidence type="ECO:0008006" key="9">
    <source>
        <dbReference type="Google" id="ProtNLM"/>
    </source>
</evidence>
<keyword evidence="2" id="KW-0479">Metal-binding</keyword>
<dbReference type="GO" id="GO:0051536">
    <property type="term" value="F:iron-sulfur cluster binding"/>
    <property type="evidence" value="ECO:0007669"/>
    <property type="project" value="UniProtKB-KW"/>
</dbReference>
<dbReference type="AlphaFoldDB" id="A0A7S1TJB4"/>
<dbReference type="InterPro" id="IPR004511">
    <property type="entry name" value="PAPS/APS_Rdtase"/>
</dbReference>
<dbReference type="Gene3D" id="3.40.50.620">
    <property type="entry name" value="HUPs"/>
    <property type="match status" value="1"/>
</dbReference>
<dbReference type="CDD" id="cd03419">
    <property type="entry name" value="GRX_GRXh_1_2_like"/>
    <property type="match status" value="1"/>
</dbReference>
<name>A0A7S1TJB4_9RHOD</name>
<keyword evidence="4" id="KW-0408">Iron</keyword>
<dbReference type="CDD" id="cd23945">
    <property type="entry name" value="PAPS_reductase"/>
    <property type="match status" value="1"/>
</dbReference>
<evidence type="ECO:0000256" key="2">
    <source>
        <dbReference type="ARBA" id="ARBA00022723"/>
    </source>
</evidence>
<dbReference type="HAMAP" id="MF_00063">
    <property type="entry name" value="CysH"/>
    <property type="match status" value="1"/>
</dbReference>
<dbReference type="NCBIfam" id="NF002537">
    <property type="entry name" value="PRK02090.1"/>
    <property type="match status" value="1"/>
</dbReference>
<evidence type="ECO:0000256" key="4">
    <source>
        <dbReference type="ARBA" id="ARBA00023004"/>
    </source>
</evidence>
<dbReference type="Pfam" id="PF01507">
    <property type="entry name" value="PAPS_reduct"/>
    <property type="match status" value="1"/>
</dbReference>
<sequence length="409" mass="45410">MELTGFLGSGLTWMGCGDAVQLSSVSRRRGFQVRARRGGQVLSALRASANVDGVERFDALGVKWAQEGVDPQEVMNTALEEFGSELAIAFSGAEDVAVVEYASRTGIPFRVFALDTGRLHPETYRYYAQVEKHYGIRIEYCFPDATEVEALVGEKGLFSFYEDGHQECCRVRKVRPLRKKLGTLRAWVTGQRKDQSPGTRNDVPVCQVDPAFKGVGDGPLVKFNPLANVTSDEVWQMIRICEIPYNELHAKGFISIGCEPCTKPVLPNQHEREGRWWWEEATMKECGLHKGNISSDAAVQESMDNFVQDQIGSDKVVLFTKTTCEFCKAAKATLDQLGVPFKEIPLDTMDTGSDIMASLTRLTKRETVPNIFISQKNIGGNAELQEMLAKGTLRTLLSDAGIRVQRVEV</sequence>
<dbReference type="PANTHER" id="PTHR46482:SF9">
    <property type="entry name" value="5'-ADENYLYLSULFATE REDUCTASE 1, CHLOROPLASTIC"/>
    <property type="match status" value="1"/>
</dbReference>
<evidence type="ECO:0000256" key="3">
    <source>
        <dbReference type="ARBA" id="ARBA00023002"/>
    </source>
</evidence>
<feature type="domain" description="Glutaredoxin" evidence="6">
    <location>
        <begin position="316"/>
        <end position="376"/>
    </location>
</feature>
<dbReference type="GO" id="GO:0046872">
    <property type="term" value="F:metal ion binding"/>
    <property type="evidence" value="ECO:0007669"/>
    <property type="project" value="UniProtKB-KW"/>
</dbReference>
<reference evidence="8" key="1">
    <citation type="submission" date="2021-01" db="EMBL/GenBank/DDBJ databases">
        <authorList>
            <person name="Corre E."/>
            <person name="Pelletier E."/>
            <person name="Niang G."/>
            <person name="Scheremetjew M."/>
            <person name="Finn R."/>
            <person name="Kale V."/>
            <person name="Holt S."/>
            <person name="Cochrane G."/>
            <person name="Meng A."/>
            <person name="Brown T."/>
            <person name="Cohen L."/>
        </authorList>
    </citation>
    <scope>NUCLEOTIDE SEQUENCE</scope>
    <source>
        <strain evidence="8">SAG 36.94</strain>
    </source>
</reference>
<comment type="cofactor">
    <cofactor evidence="1">
        <name>[4Fe-4S] cluster</name>
        <dbReference type="ChEBI" id="CHEBI:49883"/>
    </cofactor>
</comment>
<dbReference type="Gene3D" id="3.40.30.10">
    <property type="entry name" value="Glutaredoxin"/>
    <property type="match status" value="1"/>
</dbReference>
<dbReference type="PANTHER" id="PTHR46482">
    <property type="entry name" value="5'-ADENYLYLSULFATE REDUCTASE 3, CHLOROPLASTIC"/>
    <property type="match status" value="1"/>
</dbReference>
<proteinExistence type="inferred from homology"/>
<feature type="domain" description="Phosphoadenosine phosphosulphate reductase" evidence="7">
    <location>
        <begin position="86"/>
        <end position="264"/>
    </location>
</feature>
<dbReference type="EMBL" id="HBGH01018393">
    <property type="protein sequence ID" value="CAD9238122.1"/>
    <property type="molecule type" value="Transcribed_RNA"/>
</dbReference>
<keyword evidence="5" id="KW-0411">Iron-sulfur</keyword>